<feature type="region of interest" description="Disordered" evidence="1">
    <location>
        <begin position="1"/>
        <end position="46"/>
    </location>
</feature>
<protein>
    <submittedName>
        <fullName evidence="2">Uncharacterized protein</fullName>
    </submittedName>
</protein>
<proteinExistence type="predicted"/>
<accession>A0A0K8SMT6</accession>
<evidence type="ECO:0000256" key="1">
    <source>
        <dbReference type="SAM" id="MobiDB-lite"/>
    </source>
</evidence>
<feature type="compositionally biased region" description="Basic and acidic residues" evidence="1">
    <location>
        <begin position="83"/>
        <end position="99"/>
    </location>
</feature>
<evidence type="ECO:0000313" key="2">
    <source>
        <dbReference type="EMBL" id="JAG54429.1"/>
    </source>
</evidence>
<feature type="compositionally biased region" description="Basic and acidic residues" evidence="1">
    <location>
        <begin position="1"/>
        <end position="12"/>
    </location>
</feature>
<feature type="compositionally biased region" description="Acidic residues" evidence="1">
    <location>
        <begin position="100"/>
        <end position="111"/>
    </location>
</feature>
<organism evidence="2">
    <name type="scientific">Lygus hesperus</name>
    <name type="common">Western plant bug</name>
    <dbReference type="NCBI Taxonomy" id="30085"/>
    <lineage>
        <taxon>Eukaryota</taxon>
        <taxon>Metazoa</taxon>
        <taxon>Ecdysozoa</taxon>
        <taxon>Arthropoda</taxon>
        <taxon>Hexapoda</taxon>
        <taxon>Insecta</taxon>
        <taxon>Pterygota</taxon>
        <taxon>Neoptera</taxon>
        <taxon>Paraneoptera</taxon>
        <taxon>Hemiptera</taxon>
        <taxon>Heteroptera</taxon>
        <taxon>Panheteroptera</taxon>
        <taxon>Cimicomorpha</taxon>
        <taxon>Miridae</taxon>
        <taxon>Mirini</taxon>
        <taxon>Lygus</taxon>
    </lineage>
</organism>
<feature type="compositionally biased region" description="Pro residues" evidence="1">
    <location>
        <begin position="118"/>
        <end position="129"/>
    </location>
</feature>
<feature type="region of interest" description="Disordered" evidence="1">
    <location>
        <begin position="67"/>
        <end position="129"/>
    </location>
</feature>
<dbReference type="AlphaFoldDB" id="A0A0K8SMT6"/>
<sequence length="129" mass="14349">MSGMRLRSEKVLPGRNQNVGAGGDSLDARSESTSSSRSSRRMIIAQMEEIRKQMNAQLNAQFERLLETASRSSRSSRSHRSRRVVEIEAEVHRESRQGNDDELSLAEDAEEVSASTPVPAPRSKPPNSR</sequence>
<dbReference type="EMBL" id="GBRD01011395">
    <property type="protein sequence ID" value="JAG54429.1"/>
    <property type="molecule type" value="Transcribed_RNA"/>
</dbReference>
<name>A0A0K8SMT6_LYGHE</name>
<reference evidence="2" key="1">
    <citation type="submission" date="2014-09" db="EMBL/GenBank/DDBJ databases">
        <authorList>
            <person name="Magalhaes I.L.F."/>
            <person name="Oliveira U."/>
            <person name="Santos F.R."/>
            <person name="Vidigal T.H.D.A."/>
            <person name="Brescovit A.D."/>
            <person name="Santos A.J."/>
        </authorList>
    </citation>
    <scope>NUCLEOTIDE SEQUENCE</scope>
</reference>